<keyword evidence="3" id="KW-0285">Flavoprotein</keyword>
<dbReference type="InterPro" id="IPR013112">
    <property type="entry name" value="FAD-bd_8"/>
</dbReference>
<dbReference type="PANTHER" id="PTHR47354:SF8">
    <property type="entry name" value="1,2-PHENYLACETYL-COA EPOXIDASE, SUBUNIT E"/>
    <property type="match status" value="1"/>
</dbReference>
<evidence type="ECO:0000256" key="9">
    <source>
        <dbReference type="ARBA" id="ARBA00023002"/>
    </source>
</evidence>
<dbReference type="InterPro" id="IPR001433">
    <property type="entry name" value="OxRdtase_FAD/NAD-bd"/>
</dbReference>
<evidence type="ECO:0000256" key="8">
    <source>
        <dbReference type="ARBA" id="ARBA00022989"/>
    </source>
</evidence>
<evidence type="ECO:0000259" key="14">
    <source>
        <dbReference type="PROSITE" id="PS51384"/>
    </source>
</evidence>
<evidence type="ECO:0000256" key="5">
    <source>
        <dbReference type="ARBA" id="ARBA00022714"/>
    </source>
</evidence>
<dbReference type="GO" id="GO:0050660">
    <property type="term" value="F:flavin adenine dinucleotide binding"/>
    <property type="evidence" value="ECO:0007669"/>
    <property type="project" value="TreeGrafter"/>
</dbReference>
<evidence type="ECO:0000313" key="15">
    <source>
        <dbReference type="EMBL" id="CAB4995318.1"/>
    </source>
</evidence>
<keyword evidence="8 13" id="KW-1133">Transmembrane helix</keyword>
<dbReference type="GO" id="GO:0051537">
    <property type="term" value="F:2 iron, 2 sulfur cluster binding"/>
    <property type="evidence" value="ECO:0007669"/>
    <property type="project" value="UniProtKB-KW"/>
</dbReference>
<evidence type="ECO:0000256" key="12">
    <source>
        <dbReference type="ARBA" id="ARBA00023136"/>
    </source>
</evidence>
<dbReference type="Pfam" id="PF00175">
    <property type="entry name" value="NAD_binding_1"/>
    <property type="match status" value="1"/>
</dbReference>
<sequence length="449" mass="49685">MARSTGTHRRGPRLTTRRADLTTGVVAVGLGVIAGSSIITTSSMWGTPGGTATSLGTVAAMVGTYLCLVLLLFISRVPWLEREMGHDRMVVWHRTVAPLALALIFIHVALTGWGFAQAAQVNVGAEIVRLVTTYPWMMPAAVAFGLMMLLGLASYRRVRSRMKYETWWASHLYFYLAVVLAFGHQIEGGIVLTQHPLIRIGWVALYVAVFGTILVSRFAIPVVSSLRHDLRVWQVVPEGHDMVSIYLTGRNLERINARGGQFFQWRFLTRTWWWQAHPYSLSAGPTNEWLRITVKDLGDQSHALATSLHRGTRVIAEGPYGVFTAERRHSDRVVAIAAGVGITPIRAMLDDLNSTTDVTVLVRANGVDSVPLRRELEELAARSGWRVWYLAGSRDDHPLTAEYLSGLAPHLAHSDVYVCGPEAFTDAVLRAARDAGVAEWHLHHESFAL</sequence>
<dbReference type="SUPFAM" id="SSF52343">
    <property type="entry name" value="Ferredoxin reductase-like, C-terminal NADP-linked domain"/>
    <property type="match status" value="1"/>
</dbReference>
<keyword evidence="4 13" id="KW-0812">Transmembrane</keyword>
<keyword evidence="9" id="KW-0560">Oxidoreductase</keyword>
<evidence type="ECO:0000256" key="4">
    <source>
        <dbReference type="ARBA" id="ARBA00022692"/>
    </source>
</evidence>
<dbReference type="PANTHER" id="PTHR47354">
    <property type="entry name" value="NADH OXIDOREDUCTASE HCR"/>
    <property type="match status" value="1"/>
</dbReference>
<dbReference type="Gene3D" id="2.40.30.10">
    <property type="entry name" value="Translation factors"/>
    <property type="match status" value="1"/>
</dbReference>
<feature type="transmembrane region" description="Helical" evidence="13">
    <location>
        <begin position="21"/>
        <end position="40"/>
    </location>
</feature>
<evidence type="ECO:0000256" key="13">
    <source>
        <dbReference type="SAM" id="Phobius"/>
    </source>
</evidence>
<evidence type="ECO:0000256" key="7">
    <source>
        <dbReference type="ARBA" id="ARBA00022827"/>
    </source>
</evidence>
<feature type="transmembrane region" description="Helical" evidence="13">
    <location>
        <begin position="136"/>
        <end position="155"/>
    </location>
</feature>
<keyword evidence="10" id="KW-0408">Iron</keyword>
<dbReference type="GO" id="GO:0046872">
    <property type="term" value="F:metal ion binding"/>
    <property type="evidence" value="ECO:0007669"/>
    <property type="project" value="UniProtKB-KW"/>
</dbReference>
<dbReference type="AlphaFoldDB" id="A0A6J7NRN4"/>
<evidence type="ECO:0000256" key="3">
    <source>
        <dbReference type="ARBA" id="ARBA00022630"/>
    </source>
</evidence>
<dbReference type="Pfam" id="PF01794">
    <property type="entry name" value="Ferric_reduct"/>
    <property type="match status" value="1"/>
</dbReference>
<evidence type="ECO:0000256" key="1">
    <source>
        <dbReference type="ARBA" id="ARBA00001974"/>
    </source>
</evidence>
<feature type="transmembrane region" description="Helical" evidence="13">
    <location>
        <begin position="95"/>
        <end position="116"/>
    </location>
</feature>
<protein>
    <submittedName>
        <fullName evidence="15">Unannotated protein</fullName>
    </submittedName>
</protein>
<evidence type="ECO:0000256" key="10">
    <source>
        <dbReference type="ARBA" id="ARBA00023004"/>
    </source>
</evidence>
<comment type="subcellular location">
    <subcellularLocation>
        <location evidence="2">Membrane</location>
        <topology evidence="2">Multi-pass membrane protein</topology>
    </subcellularLocation>
</comment>
<dbReference type="EMBL" id="CAFBOZ010000029">
    <property type="protein sequence ID" value="CAB4995318.1"/>
    <property type="molecule type" value="Genomic_DNA"/>
</dbReference>
<reference evidence="15" key="1">
    <citation type="submission" date="2020-05" db="EMBL/GenBank/DDBJ databases">
        <authorList>
            <person name="Chiriac C."/>
            <person name="Salcher M."/>
            <person name="Ghai R."/>
            <person name="Kavagutti S V."/>
        </authorList>
    </citation>
    <scope>NUCLEOTIDE SEQUENCE</scope>
</reference>
<feature type="transmembrane region" description="Helical" evidence="13">
    <location>
        <begin position="167"/>
        <end position="186"/>
    </location>
</feature>
<dbReference type="InterPro" id="IPR017938">
    <property type="entry name" value="Riboflavin_synthase-like_b-brl"/>
</dbReference>
<comment type="cofactor">
    <cofactor evidence="1">
        <name>FAD</name>
        <dbReference type="ChEBI" id="CHEBI:57692"/>
    </cofactor>
</comment>
<feature type="domain" description="FAD-binding FR-type" evidence="14">
    <location>
        <begin position="225"/>
        <end position="326"/>
    </location>
</feature>
<feature type="transmembrane region" description="Helical" evidence="13">
    <location>
        <begin position="198"/>
        <end position="220"/>
    </location>
</feature>
<dbReference type="InterPro" id="IPR013130">
    <property type="entry name" value="Fe3_Rdtase_TM_dom"/>
</dbReference>
<keyword evidence="12 13" id="KW-0472">Membrane</keyword>
<dbReference type="Pfam" id="PF08022">
    <property type="entry name" value="FAD_binding_8"/>
    <property type="match status" value="1"/>
</dbReference>
<keyword evidence="7" id="KW-0274">FAD</keyword>
<dbReference type="CDD" id="cd06198">
    <property type="entry name" value="FNR_like_3"/>
    <property type="match status" value="1"/>
</dbReference>
<evidence type="ECO:0000256" key="11">
    <source>
        <dbReference type="ARBA" id="ARBA00023014"/>
    </source>
</evidence>
<evidence type="ECO:0000256" key="6">
    <source>
        <dbReference type="ARBA" id="ARBA00022723"/>
    </source>
</evidence>
<organism evidence="15">
    <name type="scientific">freshwater metagenome</name>
    <dbReference type="NCBI Taxonomy" id="449393"/>
    <lineage>
        <taxon>unclassified sequences</taxon>
        <taxon>metagenomes</taxon>
        <taxon>ecological metagenomes</taxon>
    </lineage>
</organism>
<dbReference type="InterPro" id="IPR039261">
    <property type="entry name" value="FNR_nucleotide-bd"/>
</dbReference>
<keyword evidence="11" id="KW-0411">Iron-sulfur</keyword>
<dbReference type="InterPro" id="IPR050415">
    <property type="entry name" value="MRET"/>
</dbReference>
<proteinExistence type="predicted"/>
<dbReference type="SUPFAM" id="SSF63380">
    <property type="entry name" value="Riboflavin synthase domain-like"/>
    <property type="match status" value="1"/>
</dbReference>
<dbReference type="InterPro" id="IPR017927">
    <property type="entry name" value="FAD-bd_FR_type"/>
</dbReference>
<dbReference type="GO" id="GO:0016020">
    <property type="term" value="C:membrane"/>
    <property type="evidence" value="ECO:0007669"/>
    <property type="project" value="UniProtKB-SubCell"/>
</dbReference>
<keyword evidence="6" id="KW-0479">Metal-binding</keyword>
<evidence type="ECO:0000256" key="2">
    <source>
        <dbReference type="ARBA" id="ARBA00004141"/>
    </source>
</evidence>
<dbReference type="PROSITE" id="PS51384">
    <property type="entry name" value="FAD_FR"/>
    <property type="match status" value="1"/>
</dbReference>
<dbReference type="GO" id="GO:0016491">
    <property type="term" value="F:oxidoreductase activity"/>
    <property type="evidence" value="ECO:0007669"/>
    <property type="project" value="UniProtKB-KW"/>
</dbReference>
<dbReference type="Gene3D" id="3.40.50.80">
    <property type="entry name" value="Nucleotide-binding domain of ferredoxin-NADP reductase (FNR) module"/>
    <property type="match status" value="1"/>
</dbReference>
<name>A0A6J7NRN4_9ZZZZ</name>
<feature type="transmembrane region" description="Helical" evidence="13">
    <location>
        <begin position="52"/>
        <end position="74"/>
    </location>
</feature>
<gene>
    <name evidence="15" type="ORF">UFOPK3992_00317</name>
</gene>
<accession>A0A6J7NRN4</accession>
<keyword evidence="5" id="KW-0001">2Fe-2S</keyword>